<dbReference type="Proteomes" id="UP001195196">
    <property type="component" value="Unassembled WGS sequence"/>
</dbReference>
<feature type="region of interest" description="Disordered" evidence="1">
    <location>
        <begin position="384"/>
        <end position="417"/>
    </location>
</feature>
<dbReference type="Pfam" id="PF18476">
    <property type="entry name" value="PIN_8"/>
    <property type="match status" value="1"/>
</dbReference>
<evidence type="ECO:0000259" key="2">
    <source>
        <dbReference type="Pfam" id="PF18476"/>
    </source>
</evidence>
<gene>
    <name evidence="3" type="ORF">JTZ10_22520</name>
</gene>
<protein>
    <recommendedName>
        <fullName evidence="2">PIN like domain-containing protein</fullName>
    </recommendedName>
</protein>
<evidence type="ECO:0000313" key="4">
    <source>
        <dbReference type="Proteomes" id="UP001195196"/>
    </source>
</evidence>
<proteinExistence type="predicted"/>
<name>A0AAW4GC68_GORRU</name>
<reference evidence="3" key="1">
    <citation type="submission" date="2021-02" db="EMBL/GenBank/DDBJ databases">
        <title>Taxonomy, biology and ecology of Rhodococcus bacteria occurring in California pistachio and other woody hosts as revealed by genome sequence analyses.</title>
        <authorList>
            <person name="Riely B."/>
            <person name="Gai Y."/>
        </authorList>
    </citation>
    <scope>NUCLEOTIDE SEQUENCE</scope>
    <source>
        <strain evidence="3">BP-295</strain>
    </source>
</reference>
<comment type="caution">
    <text evidence="3">The sequence shown here is derived from an EMBL/GenBank/DDBJ whole genome shotgun (WGS) entry which is preliminary data.</text>
</comment>
<dbReference type="InterPro" id="IPR041578">
    <property type="entry name" value="PIN_8"/>
</dbReference>
<dbReference type="AlphaFoldDB" id="A0AAW4GC68"/>
<dbReference type="RefSeq" id="WP_204719019.1">
    <property type="nucleotide sequence ID" value="NZ_JAFFGU010000024.1"/>
</dbReference>
<dbReference type="EMBL" id="JAFFGU010000024">
    <property type="protein sequence ID" value="MBM7280526.1"/>
    <property type="molecule type" value="Genomic_DNA"/>
</dbReference>
<organism evidence="3 4">
    <name type="scientific">Gordonia rubripertincta</name>
    <name type="common">Rhodococcus corallinus</name>
    <dbReference type="NCBI Taxonomy" id="36822"/>
    <lineage>
        <taxon>Bacteria</taxon>
        <taxon>Bacillati</taxon>
        <taxon>Actinomycetota</taxon>
        <taxon>Actinomycetes</taxon>
        <taxon>Mycobacteriales</taxon>
        <taxon>Gordoniaceae</taxon>
        <taxon>Gordonia</taxon>
    </lineage>
</organism>
<feature type="domain" description="PIN like" evidence="2">
    <location>
        <begin position="25"/>
        <end position="261"/>
    </location>
</feature>
<feature type="compositionally biased region" description="Basic and acidic residues" evidence="1">
    <location>
        <begin position="391"/>
        <end position="402"/>
    </location>
</feature>
<sequence>MRDVFGEWYSDGDDERRDFVTQARIALDANVLLGLYRISKESREKILVQLERDDIRPRLFLPYRAGFEYHRQRLSVAADHAKQYTRATSIISGVKGKGVNSQLLQELRAAIREVKDTGVQKRLLDAADTAFKEAATTIDGAIRAERESNILHPKQIQTDDPIRDRIEKLFTDAGQIGRRRTSTDLRAWEDQARARLAAAMPPGTGVDESKRDGGIGDPLIWMEMMDLARAVEQDVLFVSDDMKADWRQIVDDKDFGPLPDLLREFADETGQRYHHVNSDTFLEDLNTYLDADVDDDVIDEVKNARISVSDSGSRIVLPEETMERLREWVRTNEAFDTTLRSEAFRNFMYGEDNPASKSFQKFMYGPGNPASKAFAQFLRSEVNPALSNTDSGERLEAVNHEDDRDEDPHDDDDKPPA</sequence>
<evidence type="ECO:0000313" key="3">
    <source>
        <dbReference type="EMBL" id="MBM7280526.1"/>
    </source>
</evidence>
<accession>A0AAW4GC68</accession>
<evidence type="ECO:0000256" key="1">
    <source>
        <dbReference type="SAM" id="MobiDB-lite"/>
    </source>
</evidence>